<dbReference type="PANTHER" id="PTHR46766">
    <property type="entry name" value="GLUTAMINE-RICH PROTEIN 2"/>
    <property type="match status" value="1"/>
</dbReference>
<proteinExistence type="inferred from homology"/>
<evidence type="ECO:0000256" key="2">
    <source>
        <dbReference type="SAM" id="MobiDB-lite"/>
    </source>
</evidence>
<dbReference type="EMBL" id="LWCI01000099">
    <property type="protein sequence ID" value="KZS63420.1"/>
    <property type="molecule type" value="Genomic_DNA"/>
</dbReference>
<dbReference type="Proteomes" id="UP000077342">
    <property type="component" value="Unassembled WGS sequence"/>
</dbReference>
<feature type="region of interest" description="Disordered" evidence="2">
    <location>
        <begin position="346"/>
        <end position="403"/>
    </location>
</feature>
<gene>
    <name evidence="4" type="ORF">A4G28_11480</name>
</gene>
<organism evidence="4 5">
    <name type="scientific">Mycobacterium ostraviense</name>
    <dbReference type="NCBI Taxonomy" id="2738409"/>
    <lineage>
        <taxon>Bacteria</taxon>
        <taxon>Bacillati</taxon>
        <taxon>Actinomycetota</taxon>
        <taxon>Actinomycetes</taxon>
        <taxon>Mycobacteriales</taxon>
        <taxon>Mycobacteriaceae</taxon>
        <taxon>Mycobacterium</taxon>
    </lineage>
</organism>
<dbReference type="InterPro" id="IPR038332">
    <property type="entry name" value="PPE_sf"/>
</dbReference>
<dbReference type="Gene3D" id="1.20.1260.20">
    <property type="entry name" value="PPE superfamily"/>
    <property type="match status" value="1"/>
</dbReference>
<accession>A0A164BEZ8</accession>
<keyword evidence="5" id="KW-1185">Reference proteome</keyword>
<dbReference type="AlphaFoldDB" id="A0A164BEZ8"/>
<evidence type="ECO:0000313" key="5">
    <source>
        <dbReference type="Proteomes" id="UP000077342"/>
    </source>
</evidence>
<evidence type="ECO:0000313" key="4">
    <source>
        <dbReference type="EMBL" id="KZS63420.1"/>
    </source>
</evidence>
<evidence type="ECO:0000256" key="1">
    <source>
        <dbReference type="ARBA" id="ARBA00010652"/>
    </source>
</evidence>
<name>A0A164BEZ8_9MYCO</name>
<comment type="caution">
    <text evidence="4">The sequence shown here is derived from an EMBL/GenBank/DDBJ whole genome shotgun (WGS) entry which is preliminary data.</text>
</comment>
<dbReference type="SUPFAM" id="SSF140459">
    <property type="entry name" value="PE/PPE dimer-like"/>
    <property type="match status" value="1"/>
</dbReference>
<dbReference type="InterPro" id="IPR000030">
    <property type="entry name" value="PPE_dom"/>
</dbReference>
<feature type="domain" description="PPE" evidence="3">
    <location>
        <begin position="2"/>
        <end position="163"/>
    </location>
</feature>
<dbReference type="PANTHER" id="PTHR46766:SF1">
    <property type="entry name" value="GLUTAMINE-RICH PROTEIN 2"/>
    <property type="match status" value="1"/>
</dbReference>
<dbReference type="GO" id="GO:0052572">
    <property type="term" value="P:response to host immune response"/>
    <property type="evidence" value="ECO:0007669"/>
    <property type="project" value="TreeGrafter"/>
</dbReference>
<dbReference type="Pfam" id="PF00823">
    <property type="entry name" value="PPE"/>
    <property type="match status" value="1"/>
</dbReference>
<sequence length="403" mass="43222">MDYALLPPEVNSGRMWAGPGAGSLHDAAAAWDEMAGNLYDAAGSYGSMLANLAMSWRGPSAIKMAAAAAHFVTWSTASAAEAARAGQHARLFAAAYEIAHLMTVALAEVLTNRLVRHVLIATNFFGQNPPLIMLNEADYGRMWAQDAAATYAYAEASAAAPRLTPFTAPAPTTDPGGLARQFAARAVGAAHASGEVLQHVARLHELTPSALQALASPGWVRHLVESVDRDNRRRECDTKDDRVGIARGKVAFEPTIFSLSVMDGMNIGSMMPSFATKSLAKARWVVPPRRPTSCPSPPRLTTSARRWVARTRSEGCRYRRAGLSKPRQSFPTPTCCPARLRPVQTPERRGSKWPCPAWPEPGAPARVPRRWPGQGSPPERPPAVSRAEATARISLPGVEAALG</sequence>
<evidence type="ECO:0000259" key="3">
    <source>
        <dbReference type="Pfam" id="PF00823"/>
    </source>
</evidence>
<protein>
    <recommendedName>
        <fullName evidence="3">PPE domain-containing protein</fullName>
    </recommendedName>
</protein>
<comment type="similarity">
    <text evidence="1">Belongs to the mycobacterial PPE family.</text>
</comment>
<reference evidence="5" key="1">
    <citation type="submission" date="2016-04" db="EMBL/GenBank/DDBJ databases">
        <authorList>
            <person name="Strapagiel D."/>
            <person name="Borowka P."/>
            <person name="Marciniak B."/>
            <person name="Bakula Z."/>
            <person name="Van Ingen J."/>
            <person name="Safianowska A."/>
            <person name="Dziadek J."/>
            <person name="Jagielski T."/>
        </authorList>
    </citation>
    <scope>NUCLEOTIDE SEQUENCE [LARGE SCALE GENOMIC DNA]</scope>
    <source>
        <strain evidence="5">1010001458</strain>
    </source>
</reference>